<sequence length="93" mass="9350">MGHFLAPNLSARAMDIGLRRYFETAEQVPVSDGNLFAPPSDPGGIDGGMGSPAARKAGIGLAAAAAVVAAAGIGAWLLRGSRQSSEPSENDDA</sequence>
<dbReference type="EMBL" id="CAVK010000204">
    <property type="protein sequence ID" value="CCW19560.1"/>
    <property type="molecule type" value="Genomic_DNA"/>
</dbReference>
<gene>
    <name evidence="2" type="ORF">EBBID32_39280</name>
</gene>
<evidence type="ECO:0008006" key="4">
    <source>
        <dbReference type="Google" id="ProtNLM"/>
    </source>
</evidence>
<accession>N1MQR3</accession>
<protein>
    <recommendedName>
        <fullName evidence="4">Sporulation protein</fullName>
    </recommendedName>
</protein>
<reference evidence="3" key="2">
    <citation type="submission" date="2013-04" db="EMBL/GenBank/DDBJ databases">
        <title>Bisphenol A degrading Sphingobium sp. strain BiD32.</title>
        <authorList>
            <person name="Nielsen J.L."/>
            <person name="Zhou N.A."/>
            <person name="Kjeldal H."/>
        </authorList>
    </citation>
    <scope>NUCLEOTIDE SEQUENCE [LARGE SCALE GENOMIC DNA]</scope>
    <source>
        <strain evidence="3">BiD32</strain>
    </source>
</reference>
<comment type="caution">
    <text evidence="2">The sequence shown here is derived from an EMBL/GenBank/DDBJ whole genome shotgun (WGS) entry which is preliminary data.</text>
</comment>
<dbReference type="Proteomes" id="UP000013201">
    <property type="component" value="Unassembled WGS sequence"/>
</dbReference>
<keyword evidence="1" id="KW-0812">Transmembrane</keyword>
<evidence type="ECO:0000313" key="2">
    <source>
        <dbReference type="EMBL" id="CCW19560.1"/>
    </source>
</evidence>
<dbReference type="AlphaFoldDB" id="N1MQR3"/>
<reference evidence="2 3" key="1">
    <citation type="submission" date="2013-03" db="EMBL/GenBank/DDBJ databases">
        <authorList>
            <person name="Le V."/>
        </authorList>
    </citation>
    <scope>NUCLEOTIDE SEQUENCE [LARGE SCALE GENOMIC DNA]</scope>
    <source>
        <strain evidence="2 3">BiD32</strain>
    </source>
</reference>
<name>N1MQR3_9SPHN</name>
<keyword evidence="3" id="KW-1185">Reference proteome</keyword>
<feature type="transmembrane region" description="Helical" evidence="1">
    <location>
        <begin position="57"/>
        <end position="78"/>
    </location>
</feature>
<evidence type="ECO:0000256" key="1">
    <source>
        <dbReference type="SAM" id="Phobius"/>
    </source>
</evidence>
<evidence type="ECO:0000313" key="3">
    <source>
        <dbReference type="Proteomes" id="UP000013201"/>
    </source>
</evidence>
<organism evidence="2 3">
    <name type="scientific">Sphingobium indicum BiD32</name>
    <dbReference type="NCBI Taxonomy" id="1301087"/>
    <lineage>
        <taxon>Bacteria</taxon>
        <taxon>Pseudomonadati</taxon>
        <taxon>Pseudomonadota</taxon>
        <taxon>Alphaproteobacteria</taxon>
        <taxon>Sphingomonadales</taxon>
        <taxon>Sphingomonadaceae</taxon>
        <taxon>Sphingobium</taxon>
    </lineage>
</organism>
<keyword evidence="1" id="KW-0472">Membrane</keyword>
<proteinExistence type="predicted"/>
<keyword evidence="1" id="KW-1133">Transmembrane helix</keyword>